<reference evidence="1" key="1">
    <citation type="submission" date="2019-10" db="EMBL/GenBank/DDBJ databases">
        <authorList>
            <consortium name="DOE Joint Genome Institute"/>
            <person name="Kuo A."/>
            <person name="Miyauchi S."/>
            <person name="Kiss E."/>
            <person name="Drula E."/>
            <person name="Kohler A."/>
            <person name="Sanchez-Garcia M."/>
            <person name="Andreopoulos B."/>
            <person name="Barry K.W."/>
            <person name="Bonito G."/>
            <person name="Buee M."/>
            <person name="Carver A."/>
            <person name="Chen C."/>
            <person name="Cichocki N."/>
            <person name="Clum A."/>
            <person name="Culley D."/>
            <person name="Crous P.W."/>
            <person name="Fauchery L."/>
            <person name="Girlanda M."/>
            <person name="Hayes R."/>
            <person name="Keri Z."/>
            <person name="Labutti K."/>
            <person name="Lipzen A."/>
            <person name="Lombard V."/>
            <person name="Magnuson J."/>
            <person name="Maillard F."/>
            <person name="Morin E."/>
            <person name="Murat C."/>
            <person name="Nolan M."/>
            <person name="Ohm R."/>
            <person name="Pangilinan J."/>
            <person name="Pereira M."/>
            <person name="Perotto S."/>
            <person name="Peter M."/>
            <person name="Riley R."/>
            <person name="Sitrit Y."/>
            <person name="Stielow B."/>
            <person name="Szollosi G."/>
            <person name="Zifcakova L."/>
            <person name="Stursova M."/>
            <person name="Spatafora J.W."/>
            <person name="Tedersoo L."/>
            <person name="Vaario L.-M."/>
            <person name="Yamada A."/>
            <person name="Yan M."/>
            <person name="Wang P."/>
            <person name="Xu J."/>
            <person name="Bruns T."/>
            <person name="Baldrian P."/>
            <person name="Vilgalys R."/>
            <person name="Henrissat B."/>
            <person name="Grigoriev I.V."/>
            <person name="Hibbett D."/>
            <person name="Nagy L.G."/>
            <person name="Martin F.M."/>
        </authorList>
    </citation>
    <scope>NUCLEOTIDE SEQUENCE</scope>
    <source>
        <strain evidence="1">P2</strain>
    </source>
</reference>
<evidence type="ECO:0000313" key="1">
    <source>
        <dbReference type="EMBL" id="KAF9651067.1"/>
    </source>
</evidence>
<protein>
    <submittedName>
        <fullName evidence="1">Uncharacterized protein</fullName>
    </submittedName>
</protein>
<keyword evidence="2" id="KW-1185">Reference proteome</keyword>
<evidence type="ECO:0000313" key="2">
    <source>
        <dbReference type="Proteomes" id="UP000886501"/>
    </source>
</evidence>
<sequence length="490" mass="54523">MHCLPGIHESSHEHTFQRTPPQRARHHSHHPRPRGPCPFPPSQASPIRRGVYNLSQTHSQTYKPVPISKPKMKLTQGVAAGAEDQKYHAKYRDLKKKVKELETDNDRLHFKVLEARKNVVRMKLERAILYERLCAVPPTDDEAHRGVQDLPISLPPPPHRESQQQQPLQNPRPPDLNPDQRSLDRDPVVAEYIRNHSRPGGVPGVSDNLPINHEPHPSSNGRQRRGILPPGPSFSHDRDREREVQIQPSPSRPSRSRSSYDNVPPIQPVLSHSYQPPPNDLPPPGPPQPQPQPTHQDQYIHHHTPNESSERDRERDGRSHSRSYDPLERDEPHHHVSSAPHQHPIPISSSRSSGPTPIQTQSISGGQERGIHHHQRLGPATDRDRHGQAVPINVSTSNSQQIPGRVPTPPFARDRGYPGSTSGANVPPELMGPGKHPSAGRSDTPGSATGSNRGAGSVPSRPDSRGYIERDRSMDVDMDAYDSAGNIGKL</sequence>
<comment type="caution">
    <text evidence="1">The sequence shown here is derived from an EMBL/GenBank/DDBJ whole genome shotgun (WGS) entry which is preliminary data.</text>
</comment>
<name>A0ACB6ZNH7_THEGA</name>
<accession>A0ACB6ZNH7</accession>
<dbReference type="Proteomes" id="UP000886501">
    <property type="component" value="Unassembled WGS sequence"/>
</dbReference>
<organism evidence="1 2">
    <name type="scientific">Thelephora ganbajun</name>
    <name type="common">Ganba fungus</name>
    <dbReference type="NCBI Taxonomy" id="370292"/>
    <lineage>
        <taxon>Eukaryota</taxon>
        <taxon>Fungi</taxon>
        <taxon>Dikarya</taxon>
        <taxon>Basidiomycota</taxon>
        <taxon>Agaricomycotina</taxon>
        <taxon>Agaricomycetes</taxon>
        <taxon>Thelephorales</taxon>
        <taxon>Thelephoraceae</taxon>
        <taxon>Thelephora</taxon>
    </lineage>
</organism>
<gene>
    <name evidence="1" type="ORF">BDM02DRAFT_957269</name>
</gene>
<reference evidence="1" key="2">
    <citation type="journal article" date="2020" name="Nat. Commun.">
        <title>Large-scale genome sequencing of mycorrhizal fungi provides insights into the early evolution of symbiotic traits.</title>
        <authorList>
            <person name="Miyauchi S."/>
            <person name="Kiss E."/>
            <person name="Kuo A."/>
            <person name="Drula E."/>
            <person name="Kohler A."/>
            <person name="Sanchez-Garcia M."/>
            <person name="Morin E."/>
            <person name="Andreopoulos B."/>
            <person name="Barry K.W."/>
            <person name="Bonito G."/>
            <person name="Buee M."/>
            <person name="Carver A."/>
            <person name="Chen C."/>
            <person name="Cichocki N."/>
            <person name="Clum A."/>
            <person name="Culley D."/>
            <person name="Crous P.W."/>
            <person name="Fauchery L."/>
            <person name="Girlanda M."/>
            <person name="Hayes R.D."/>
            <person name="Keri Z."/>
            <person name="LaButti K."/>
            <person name="Lipzen A."/>
            <person name="Lombard V."/>
            <person name="Magnuson J."/>
            <person name="Maillard F."/>
            <person name="Murat C."/>
            <person name="Nolan M."/>
            <person name="Ohm R.A."/>
            <person name="Pangilinan J."/>
            <person name="Pereira M.F."/>
            <person name="Perotto S."/>
            <person name="Peter M."/>
            <person name="Pfister S."/>
            <person name="Riley R."/>
            <person name="Sitrit Y."/>
            <person name="Stielow J.B."/>
            <person name="Szollosi G."/>
            <person name="Zifcakova L."/>
            <person name="Stursova M."/>
            <person name="Spatafora J.W."/>
            <person name="Tedersoo L."/>
            <person name="Vaario L.M."/>
            <person name="Yamada A."/>
            <person name="Yan M."/>
            <person name="Wang P."/>
            <person name="Xu J."/>
            <person name="Bruns T."/>
            <person name="Baldrian P."/>
            <person name="Vilgalys R."/>
            <person name="Dunand C."/>
            <person name="Henrissat B."/>
            <person name="Grigoriev I.V."/>
            <person name="Hibbett D."/>
            <person name="Nagy L.G."/>
            <person name="Martin F.M."/>
        </authorList>
    </citation>
    <scope>NUCLEOTIDE SEQUENCE</scope>
    <source>
        <strain evidence="1">P2</strain>
    </source>
</reference>
<dbReference type="EMBL" id="MU117978">
    <property type="protein sequence ID" value="KAF9651067.1"/>
    <property type="molecule type" value="Genomic_DNA"/>
</dbReference>
<proteinExistence type="predicted"/>